<evidence type="ECO:0000313" key="6">
    <source>
        <dbReference type="EMBL" id="MBR7798457.1"/>
    </source>
</evidence>
<dbReference type="GO" id="GO:0005829">
    <property type="term" value="C:cytosol"/>
    <property type="evidence" value="ECO:0007669"/>
    <property type="project" value="TreeGrafter"/>
</dbReference>
<evidence type="ECO:0000256" key="3">
    <source>
        <dbReference type="ARBA" id="ARBA00015716"/>
    </source>
</evidence>
<name>A0A941DZF4_9BURK</name>
<evidence type="ECO:0000256" key="5">
    <source>
        <dbReference type="ARBA" id="ARBA00031841"/>
    </source>
</evidence>
<gene>
    <name evidence="6" type="ORF">KDM90_00345</name>
</gene>
<evidence type="ECO:0000313" key="7">
    <source>
        <dbReference type="Proteomes" id="UP000678545"/>
    </source>
</evidence>
<keyword evidence="4" id="KW-0690">Ribosome biogenesis</keyword>
<comment type="caution">
    <text evidence="6">The sequence shown here is derived from an EMBL/GenBank/DDBJ whole genome shotgun (WGS) entry which is preliminary data.</text>
</comment>
<dbReference type="InterPro" id="IPR039255">
    <property type="entry name" value="YceD_bac"/>
</dbReference>
<dbReference type="RefSeq" id="WP_212673637.1">
    <property type="nucleotide sequence ID" value="NZ_JAGSPJ010000001.1"/>
</dbReference>
<reference evidence="6" key="1">
    <citation type="submission" date="2021-04" db="EMBL/GenBank/DDBJ databases">
        <title>novel species isolated from subtropical streams in China.</title>
        <authorList>
            <person name="Lu H."/>
        </authorList>
    </citation>
    <scope>NUCLEOTIDE SEQUENCE</scope>
    <source>
        <strain evidence="6">FT137W</strain>
    </source>
</reference>
<dbReference type="EMBL" id="JAGSPJ010000001">
    <property type="protein sequence ID" value="MBR7798457.1"/>
    <property type="molecule type" value="Genomic_DNA"/>
</dbReference>
<dbReference type="PANTHER" id="PTHR38099:SF1">
    <property type="entry name" value="LARGE RIBOSOMAL RNA SUBUNIT ACCUMULATION PROTEIN YCED"/>
    <property type="match status" value="1"/>
</dbReference>
<keyword evidence="7" id="KW-1185">Reference proteome</keyword>
<dbReference type="Proteomes" id="UP000678545">
    <property type="component" value="Unassembled WGS sequence"/>
</dbReference>
<sequence length="178" mass="19418">MQAFVIDSFTFCQHQEQREGSTNISEFPRLSAECADKDGVLNWSLQGGVNHLGFPRLILSVEARVQLMCQRCLAPFDFVVDSQSELILAKSDDHADELESMLEDDEVDVVVGSKTFNVMDLIEDEALLAIPQSPKHAVCPDVVFVSSSQSESAKNVDAVDAASTGGKVSPFAVLKKLQ</sequence>
<evidence type="ECO:0000256" key="1">
    <source>
        <dbReference type="ARBA" id="ARBA00002868"/>
    </source>
</evidence>
<proteinExistence type="inferred from homology"/>
<organism evidence="6 7">
    <name type="scientific">Undibacterium fentianense</name>
    <dbReference type="NCBI Taxonomy" id="2828728"/>
    <lineage>
        <taxon>Bacteria</taxon>
        <taxon>Pseudomonadati</taxon>
        <taxon>Pseudomonadota</taxon>
        <taxon>Betaproteobacteria</taxon>
        <taxon>Burkholderiales</taxon>
        <taxon>Oxalobacteraceae</taxon>
        <taxon>Undibacterium</taxon>
    </lineage>
</organism>
<dbReference type="PANTHER" id="PTHR38099">
    <property type="entry name" value="LARGE RIBOSOMAL RNA SUBUNIT ACCUMULATION PROTEIN YCED"/>
    <property type="match status" value="1"/>
</dbReference>
<protein>
    <recommendedName>
        <fullName evidence="3">Large ribosomal RNA subunit accumulation protein YceD</fullName>
    </recommendedName>
    <alternativeName>
        <fullName evidence="5">23S rRNA accumulation protein YceD</fullName>
    </alternativeName>
</protein>
<dbReference type="GO" id="GO:0042254">
    <property type="term" value="P:ribosome biogenesis"/>
    <property type="evidence" value="ECO:0007669"/>
    <property type="project" value="UniProtKB-KW"/>
</dbReference>
<evidence type="ECO:0000256" key="4">
    <source>
        <dbReference type="ARBA" id="ARBA00022517"/>
    </source>
</evidence>
<dbReference type="Pfam" id="PF02620">
    <property type="entry name" value="YceD"/>
    <property type="match status" value="1"/>
</dbReference>
<dbReference type="InterPro" id="IPR003772">
    <property type="entry name" value="YceD"/>
</dbReference>
<evidence type="ECO:0000256" key="2">
    <source>
        <dbReference type="ARBA" id="ARBA00010740"/>
    </source>
</evidence>
<dbReference type="AlphaFoldDB" id="A0A941DZF4"/>
<accession>A0A941DZF4</accession>
<comment type="similarity">
    <text evidence="2">Belongs to the DUF177 domain family.</text>
</comment>
<comment type="function">
    <text evidence="1">Plays a role in synthesis, processing and/or stability of 23S rRNA.</text>
</comment>